<sequence length="146" mass="15911">MEAAPKILKAGEGLRLNVIGDLQCVKLSSQDTNGQFTLIEQLDAPGVGVPKHVHTHEDEVFQVLEGTVEYQLEDAVHVLRAGDVAYMPRGTAHSFKIVGDTPARVLLSIFPAGLEKMFEELDRLPAGPPDFAVVTAICTRYGIRFV</sequence>
<dbReference type="AlphaFoldDB" id="A0A1M6I7H6"/>
<reference evidence="2 3" key="1">
    <citation type="submission" date="2016-11" db="EMBL/GenBank/DDBJ databases">
        <authorList>
            <person name="Jaros S."/>
            <person name="Januszkiewicz K."/>
            <person name="Wedrychowicz H."/>
        </authorList>
    </citation>
    <scope>NUCLEOTIDE SEQUENCE [LARGE SCALE GENOMIC DNA]</scope>
    <source>
        <strain evidence="2 3">DSM 21074</strain>
    </source>
</reference>
<evidence type="ECO:0000313" key="3">
    <source>
        <dbReference type="Proteomes" id="UP000184418"/>
    </source>
</evidence>
<dbReference type="PANTHER" id="PTHR36440">
    <property type="entry name" value="PUTATIVE (AFU_ORTHOLOGUE AFUA_8G07350)-RELATED"/>
    <property type="match status" value="1"/>
</dbReference>
<dbReference type="InterPro" id="IPR013096">
    <property type="entry name" value="Cupin_2"/>
</dbReference>
<gene>
    <name evidence="2" type="ORF">SAMN02745146_2825</name>
</gene>
<accession>A0A1M6I7H6</accession>
<dbReference type="Proteomes" id="UP000184418">
    <property type="component" value="Unassembled WGS sequence"/>
</dbReference>
<protein>
    <submittedName>
        <fullName evidence="2">Cupin domain-containing protein</fullName>
    </submittedName>
</protein>
<dbReference type="PANTHER" id="PTHR36440:SF1">
    <property type="entry name" value="PUTATIVE (AFU_ORTHOLOGUE AFUA_8G07350)-RELATED"/>
    <property type="match status" value="1"/>
</dbReference>
<proteinExistence type="predicted"/>
<organism evidence="2 3">
    <name type="scientific">Hymenobacter daecheongensis DSM 21074</name>
    <dbReference type="NCBI Taxonomy" id="1121955"/>
    <lineage>
        <taxon>Bacteria</taxon>
        <taxon>Pseudomonadati</taxon>
        <taxon>Bacteroidota</taxon>
        <taxon>Cytophagia</taxon>
        <taxon>Cytophagales</taxon>
        <taxon>Hymenobacteraceae</taxon>
        <taxon>Hymenobacter</taxon>
    </lineage>
</organism>
<dbReference type="RefSeq" id="WP_073110427.1">
    <property type="nucleotide sequence ID" value="NZ_FQYN01000005.1"/>
</dbReference>
<dbReference type="Gene3D" id="2.60.120.10">
    <property type="entry name" value="Jelly Rolls"/>
    <property type="match status" value="1"/>
</dbReference>
<dbReference type="EMBL" id="FQYN01000005">
    <property type="protein sequence ID" value="SHJ30358.1"/>
    <property type="molecule type" value="Genomic_DNA"/>
</dbReference>
<dbReference type="InterPro" id="IPR014710">
    <property type="entry name" value="RmlC-like_jellyroll"/>
</dbReference>
<evidence type="ECO:0000259" key="1">
    <source>
        <dbReference type="Pfam" id="PF07883"/>
    </source>
</evidence>
<dbReference type="OrthoDB" id="1423961at2"/>
<evidence type="ECO:0000313" key="2">
    <source>
        <dbReference type="EMBL" id="SHJ30358.1"/>
    </source>
</evidence>
<dbReference type="STRING" id="1121955.SAMN02745146_2825"/>
<keyword evidence="3" id="KW-1185">Reference proteome</keyword>
<feature type="domain" description="Cupin type-2" evidence="1">
    <location>
        <begin position="44"/>
        <end position="107"/>
    </location>
</feature>
<dbReference type="Pfam" id="PF07883">
    <property type="entry name" value="Cupin_2"/>
    <property type="match status" value="1"/>
</dbReference>
<dbReference type="InterPro" id="IPR011051">
    <property type="entry name" value="RmlC_Cupin_sf"/>
</dbReference>
<name>A0A1M6I7H6_9BACT</name>
<dbReference type="SUPFAM" id="SSF51182">
    <property type="entry name" value="RmlC-like cupins"/>
    <property type="match status" value="1"/>
</dbReference>
<dbReference type="InterPro" id="IPR053146">
    <property type="entry name" value="QDO-like"/>
</dbReference>